<sequence length="205" mass="24225">MSSGWDNWEIPSRRDIVLRIADITVEFDNGYVIGWEDKARDILEQAGTGHIPRVLRITGFTFRIKLRAQEFCSIGVPLKLFSHHYQLQYYNVPHMWMIRPLHLKVAQSCYGLPVELPSSAGDSQEYYEFTCLLFDSLDETYHELAPSKEYQAFRVMLLHHNEEEDTYERINWLHLSLRKPLEWSFEPGSEKFPDPTWKMETIRLA</sequence>
<organism evidence="1 2">
    <name type="scientific">Podospora fimiseda</name>
    <dbReference type="NCBI Taxonomy" id="252190"/>
    <lineage>
        <taxon>Eukaryota</taxon>
        <taxon>Fungi</taxon>
        <taxon>Dikarya</taxon>
        <taxon>Ascomycota</taxon>
        <taxon>Pezizomycotina</taxon>
        <taxon>Sordariomycetes</taxon>
        <taxon>Sordariomycetidae</taxon>
        <taxon>Sordariales</taxon>
        <taxon>Podosporaceae</taxon>
        <taxon>Podospora</taxon>
    </lineage>
</organism>
<gene>
    <name evidence="1" type="ORF">QBC38DRAFT_208235</name>
</gene>
<evidence type="ECO:0000313" key="2">
    <source>
        <dbReference type="Proteomes" id="UP001301958"/>
    </source>
</evidence>
<comment type="caution">
    <text evidence="1">The sequence shown here is derived from an EMBL/GenBank/DDBJ whole genome shotgun (WGS) entry which is preliminary data.</text>
</comment>
<keyword evidence="2" id="KW-1185">Reference proteome</keyword>
<accession>A0AAN7BPD7</accession>
<reference evidence="1" key="2">
    <citation type="submission" date="2023-05" db="EMBL/GenBank/DDBJ databases">
        <authorList>
            <consortium name="Lawrence Berkeley National Laboratory"/>
            <person name="Steindorff A."/>
            <person name="Hensen N."/>
            <person name="Bonometti L."/>
            <person name="Westerberg I."/>
            <person name="Brannstrom I.O."/>
            <person name="Guillou S."/>
            <person name="Cros-Aarteil S."/>
            <person name="Calhoun S."/>
            <person name="Haridas S."/>
            <person name="Kuo A."/>
            <person name="Mondo S."/>
            <person name="Pangilinan J."/>
            <person name="Riley R."/>
            <person name="Labutti K."/>
            <person name="Andreopoulos B."/>
            <person name="Lipzen A."/>
            <person name="Chen C."/>
            <person name="Yanf M."/>
            <person name="Daum C."/>
            <person name="Ng V."/>
            <person name="Clum A."/>
            <person name="Ohm R."/>
            <person name="Martin F."/>
            <person name="Silar P."/>
            <person name="Natvig D."/>
            <person name="Lalanne C."/>
            <person name="Gautier V."/>
            <person name="Ament-Velasquez S.L."/>
            <person name="Kruys A."/>
            <person name="Hutchinson M.I."/>
            <person name="Powell A.J."/>
            <person name="Barry K."/>
            <person name="Miller A.N."/>
            <person name="Grigoriev I.V."/>
            <person name="Debuchy R."/>
            <person name="Gladieux P."/>
            <person name="Thoren M.H."/>
            <person name="Johannesson H."/>
        </authorList>
    </citation>
    <scope>NUCLEOTIDE SEQUENCE</scope>
    <source>
        <strain evidence="1">CBS 990.96</strain>
    </source>
</reference>
<name>A0AAN7BPD7_9PEZI</name>
<dbReference type="EMBL" id="MU865337">
    <property type="protein sequence ID" value="KAK4227051.1"/>
    <property type="molecule type" value="Genomic_DNA"/>
</dbReference>
<evidence type="ECO:0000313" key="1">
    <source>
        <dbReference type="EMBL" id="KAK4227051.1"/>
    </source>
</evidence>
<dbReference type="AlphaFoldDB" id="A0AAN7BPD7"/>
<proteinExistence type="predicted"/>
<reference evidence="1" key="1">
    <citation type="journal article" date="2023" name="Mol. Phylogenet. Evol.">
        <title>Genome-scale phylogeny and comparative genomics of the fungal order Sordariales.</title>
        <authorList>
            <person name="Hensen N."/>
            <person name="Bonometti L."/>
            <person name="Westerberg I."/>
            <person name="Brannstrom I.O."/>
            <person name="Guillou S."/>
            <person name="Cros-Aarteil S."/>
            <person name="Calhoun S."/>
            <person name="Haridas S."/>
            <person name="Kuo A."/>
            <person name="Mondo S."/>
            <person name="Pangilinan J."/>
            <person name="Riley R."/>
            <person name="LaButti K."/>
            <person name="Andreopoulos B."/>
            <person name="Lipzen A."/>
            <person name="Chen C."/>
            <person name="Yan M."/>
            <person name="Daum C."/>
            <person name="Ng V."/>
            <person name="Clum A."/>
            <person name="Steindorff A."/>
            <person name="Ohm R.A."/>
            <person name="Martin F."/>
            <person name="Silar P."/>
            <person name="Natvig D.O."/>
            <person name="Lalanne C."/>
            <person name="Gautier V."/>
            <person name="Ament-Velasquez S.L."/>
            <person name="Kruys A."/>
            <person name="Hutchinson M.I."/>
            <person name="Powell A.J."/>
            <person name="Barry K."/>
            <person name="Miller A.N."/>
            <person name="Grigoriev I.V."/>
            <person name="Debuchy R."/>
            <person name="Gladieux P."/>
            <person name="Hiltunen Thoren M."/>
            <person name="Johannesson H."/>
        </authorList>
    </citation>
    <scope>NUCLEOTIDE SEQUENCE</scope>
    <source>
        <strain evidence="1">CBS 990.96</strain>
    </source>
</reference>
<protein>
    <submittedName>
        <fullName evidence="1">Uncharacterized protein</fullName>
    </submittedName>
</protein>
<dbReference type="Proteomes" id="UP001301958">
    <property type="component" value="Unassembled WGS sequence"/>
</dbReference>